<dbReference type="EMBL" id="JAGKQH010000005">
    <property type="protein sequence ID" value="KAG6599005.1"/>
    <property type="molecule type" value="Genomic_DNA"/>
</dbReference>
<evidence type="ECO:0000313" key="2">
    <source>
        <dbReference type="Proteomes" id="UP000685013"/>
    </source>
</evidence>
<reference evidence="1 2" key="1">
    <citation type="journal article" date="2021" name="Hortic Res">
        <title>The domestication of Cucurbita argyrosperma as revealed by the genome of its wild relative.</title>
        <authorList>
            <person name="Barrera-Redondo J."/>
            <person name="Sanchez-de la Vega G."/>
            <person name="Aguirre-Liguori J.A."/>
            <person name="Castellanos-Morales G."/>
            <person name="Gutierrez-Guerrero Y.T."/>
            <person name="Aguirre-Dugua X."/>
            <person name="Aguirre-Planter E."/>
            <person name="Tenaillon M.I."/>
            <person name="Lira-Saade R."/>
            <person name="Eguiarte L.E."/>
        </authorList>
    </citation>
    <scope>NUCLEOTIDE SEQUENCE [LARGE SCALE GENOMIC DNA]</scope>
    <source>
        <strain evidence="1">JBR-2021</strain>
    </source>
</reference>
<feature type="non-terminal residue" evidence="1">
    <location>
        <position position="1"/>
    </location>
</feature>
<name>A0AAV6NJU7_9ROSI</name>
<comment type="caution">
    <text evidence="1">The sequence shown here is derived from an EMBL/GenBank/DDBJ whole genome shotgun (WGS) entry which is preliminary data.</text>
</comment>
<proteinExistence type="predicted"/>
<evidence type="ECO:0000313" key="1">
    <source>
        <dbReference type="EMBL" id="KAG6599005.1"/>
    </source>
</evidence>
<gene>
    <name evidence="1" type="ORF">SDJN03_08783</name>
</gene>
<dbReference type="AlphaFoldDB" id="A0AAV6NJU7"/>
<dbReference type="Proteomes" id="UP000685013">
    <property type="component" value="Chromosome 5"/>
</dbReference>
<sequence length="115" mass="13057">MCYKKKPKPYNPSSFPHPTSGLQFCYIVTAVERRHPSLYHSVSFFTPSLLQPRTPASHPRVLPQPHQCRLPSFAAVRRRGPLHSSPTLSIFFQSLAVEVFWVGPTPVLASNFWVL</sequence>
<organism evidence="1 2">
    <name type="scientific">Cucurbita argyrosperma subsp. sororia</name>
    <dbReference type="NCBI Taxonomy" id="37648"/>
    <lineage>
        <taxon>Eukaryota</taxon>
        <taxon>Viridiplantae</taxon>
        <taxon>Streptophyta</taxon>
        <taxon>Embryophyta</taxon>
        <taxon>Tracheophyta</taxon>
        <taxon>Spermatophyta</taxon>
        <taxon>Magnoliopsida</taxon>
        <taxon>eudicotyledons</taxon>
        <taxon>Gunneridae</taxon>
        <taxon>Pentapetalae</taxon>
        <taxon>rosids</taxon>
        <taxon>fabids</taxon>
        <taxon>Cucurbitales</taxon>
        <taxon>Cucurbitaceae</taxon>
        <taxon>Cucurbiteae</taxon>
        <taxon>Cucurbita</taxon>
    </lineage>
</organism>
<keyword evidence="2" id="KW-1185">Reference proteome</keyword>
<protein>
    <submittedName>
        <fullName evidence="1">Uncharacterized protein</fullName>
    </submittedName>
</protein>
<accession>A0AAV6NJU7</accession>